<dbReference type="InterPro" id="IPR004675">
    <property type="entry name" value="AhpD_core"/>
</dbReference>
<protein>
    <submittedName>
        <fullName evidence="2">Carboxymuconolactone decarboxylase family protein</fullName>
    </submittedName>
</protein>
<evidence type="ECO:0000259" key="1">
    <source>
        <dbReference type="Pfam" id="PF02627"/>
    </source>
</evidence>
<dbReference type="SUPFAM" id="SSF69118">
    <property type="entry name" value="AhpD-like"/>
    <property type="match status" value="1"/>
</dbReference>
<dbReference type="Pfam" id="PF02627">
    <property type="entry name" value="CMD"/>
    <property type="match status" value="1"/>
</dbReference>
<name>A0A7W2R402_9FLAO</name>
<feature type="domain" description="Carboxymuconolactone decarboxylase-like" evidence="1">
    <location>
        <begin position="12"/>
        <end position="94"/>
    </location>
</feature>
<evidence type="ECO:0000313" key="2">
    <source>
        <dbReference type="EMBL" id="MBA6153208.1"/>
    </source>
</evidence>
<sequence>MKKRLNYQTVAPEALKGMLELEKYVAGSSLEHSLYELVKLRASQINGCAYCIDMHSKDARKAGETEQRLYALTAWKETSFYTDRERAALAWTEAMTLISGNDMSDGLYQEVTKHFSEKELVALTMSIIAINGWNRLAISFRVEPGSYNPDESV</sequence>
<dbReference type="PANTHER" id="PTHR34846:SF10">
    <property type="entry name" value="CYTOPLASMIC PROTEIN"/>
    <property type="match status" value="1"/>
</dbReference>
<organism evidence="2 3">
    <name type="scientific">Gelidibacter maritimus</name>
    <dbReference type="NCBI Taxonomy" id="2761487"/>
    <lineage>
        <taxon>Bacteria</taxon>
        <taxon>Pseudomonadati</taxon>
        <taxon>Bacteroidota</taxon>
        <taxon>Flavobacteriia</taxon>
        <taxon>Flavobacteriales</taxon>
        <taxon>Flavobacteriaceae</taxon>
        <taxon>Gelidibacter</taxon>
    </lineage>
</organism>
<reference evidence="2 3" key="1">
    <citation type="submission" date="2020-07" db="EMBL/GenBank/DDBJ databases">
        <title>Bacterium isolated from marine sediment.</title>
        <authorList>
            <person name="Shang D."/>
        </authorList>
    </citation>
    <scope>NUCLEOTIDE SEQUENCE [LARGE SCALE GENOMIC DNA]</scope>
    <source>
        <strain evidence="2 3">F6074</strain>
    </source>
</reference>
<dbReference type="PANTHER" id="PTHR34846">
    <property type="entry name" value="4-CARBOXYMUCONOLACTONE DECARBOXYLASE FAMILY PROTEIN (AFU_ORTHOLOGUE AFUA_6G11590)"/>
    <property type="match status" value="1"/>
</dbReference>
<proteinExistence type="predicted"/>
<gene>
    <name evidence="2" type="ORF">H3Z82_10770</name>
</gene>
<comment type="caution">
    <text evidence="2">The sequence shown here is derived from an EMBL/GenBank/DDBJ whole genome shotgun (WGS) entry which is preliminary data.</text>
</comment>
<dbReference type="NCBIfam" id="TIGR00778">
    <property type="entry name" value="ahpD_dom"/>
    <property type="match status" value="1"/>
</dbReference>
<dbReference type="InterPro" id="IPR029032">
    <property type="entry name" value="AhpD-like"/>
</dbReference>
<evidence type="ECO:0000313" key="3">
    <source>
        <dbReference type="Proteomes" id="UP000541857"/>
    </source>
</evidence>
<dbReference type="Gene3D" id="1.20.1290.10">
    <property type="entry name" value="AhpD-like"/>
    <property type="match status" value="1"/>
</dbReference>
<dbReference type="AlphaFoldDB" id="A0A7W2R402"/>
<keyword evidence="3" id="KW-1185">Reference proteome</keyword>
<dbReference type="Proteomes" id="UP000541857">
    <property type="component" value="Unassembled WGS sequence"/>
</dbReference>
<accession>A0A7W2R402</accession>
<dbReference type="RefSeq" id="WP_182205505.1">
    <property type="nucleotide sequence ID" value="NZ_JACGLT010000007.1"/>
</dbReference>
<dbReference type="GO" id="GO:0051920">
    <property type="term" value="F:peroxiredoxin activity"/>
    <property type="evidence" value="ECO:0007669"/>
    <property type="project" value="InterPro"/>
</dbReference>
<dbReference type="InterPro" id="IPR003779">
    <property type="entry name" value="CMD-like"/>
</dbReference>
<dbReference type="EMBL" id="JACGLT010000007">
    <property type="protein sequence ID" value="MBA6153208.1"/>
    <property type="molecule type" value="Genomic_DNA"/>
</dbReference>